<evidence type="ECO:0000259" key="4">
    <source>
        <dbReference type="Pfam" id="PF11611"/>
    </source>
</evidence>
<name>A0ABN0UW05_9ACTN</name>
<dbReference type="RefSeq" id="WP_344651951.1">
    <property type="nucleotide sequence ID" value="NZ_BAAAGX010000023.1"/>
</dbReference>
<keyword evidence="3" id="KW-0472">Membrane</keyword>
<feature type="domain" description="DUF4352" evidence="4">
    <location>
        <begin position="92"/>
        <end position="200"/>
    </location>
</feature>
<evidence type="ECO:0000313" key="6">
    <source>
        <dbReference type="Proteomes" id="UP001500967"/>
    </source>
</evidence>
<dbReference type="Proteomes" id="UP001500967">
    <property type="component" value="Unassembled WGS sequence"/>
</dbReference>
<feature type="region of interest" description="Disordered" evidence="2">
    <location>
        <begin position="51"/>
        <end position="75"/>
    </location>
</feature>
<keyword evidence="3" id="KW-0812">Transmembrane</keyword>
<dbReference type="InterPro" id="IPR029050">
    <property type="entry name" value="Immunoprotect_excell_Ig-like"/>
</dbReference>
<evidence type="ECO:0000256" key="3">
    <source>
        <dbReference type="SAM" id="Phobius"/>
    </source>
</evidence>
<keyword evidence="6" id="KW-1185">Reference proteome</keyword>
<evidence type="ECO:0000256" key="1">
    <source>
        <dbReference type="ARBA" id="ARBA00022729"/>
    </source>
</evidence>
<feature type="transmembrane region" description="Helical" evidence="3">
    <location>
        <begin position="21"/>
        <end position="44"/>
    </location>
</feature>
<sequence>MEKPDPPTFEWTPPQERRNNLVVLALGICGVVLFGMCGVGLWIADGGPADDPKPTATGSRKPTLLAAAPSQTPPDDHVVETLGSAAPQLGTRIRHGALEYRVTEQRCGVPEVGEDAGEDGQPTRGHFCVVTLDVRNLGRSAMVFSASDQIAYTTAGDRYLGSAKATRYANGADRTFLTPIGPGANVRGVIAFDMPKGSRLDSVRLRSAVAAGSVAVSLT</sequence>
<proteinExistence type="predicted"/>
<dbReference type="Pfam" id="PF11611">
    <property type="entry name" value="DUF4352"/>
    <property type="match status" value="1"/>
</dbReference>
<dbReference type="InterPro" id="IPR029051">
    <property type="entry name" value="DUF4352"/>
</dbReference>
<accession>A0ABN0UW05</accession>
<keyword evidence="1" id="KW-0732">Signal</keyword>
<gene>
    <name evidence="5" type="ORF">GCM10009539_56440</name>
</gene>
<comment type="caution">
    <text evidence="5">The sequence shown here is derived from an EMBL/GenBank/DDBJ whole genome shotgun (WGS) entry which is preliminary data.</text>
</comment>
<dbReference type="EMBL" id="BAAAGX010000023">
    <property type="protein sequence ID" value="GAA0263225.1"/>
    <property type="molecule type" value="Genomic_DNA"/>
</dbReference>
<evidence type="ECO:0000313" key="5">
    <source>
        <dbReference type="EMBL" id="GAA0263225.1"/>
    </source>
</evidence>
<dbReference type="Gene3D" id="2.60.40.1240">
    <property type="match status" value="1"/>
</dbReference>
<keyword evidence="3" id="KW-1133">Transmembrane helix</keyword>
<evidence type="ECO:0000256" key="2">
    <source>
        <dbReference type="SAM" id="MobiDB-lite"/>
    </source>
</evidence>
<organism evidence="5 6">
    <name type="scientific">Cryptosporangium japonicum</name>
    <dbReference type="NCBI Taxonomy" id="80872"/>
    <lineage>
        <taxon>Bacteria</taxon>
        <taxon>Bacillati</taxon>
        <taxon>Actinomycetota</taxon>
        <taxon>Actinomycetes</taxon>
        <taxon>Cryptosporangiales</taxon>
        <taxon>Cryptosporangiaceae</taxon>
        <taxon>Cryptosporangium</taxon>
    </lineage>
</organism>
<protein>
    <recommendedName>
        <fullName evidence="4">DUF4352 domain-containing protein</fullName>
    </recommendedName>
</protein>
<reference evidence="5 6" key="1">
    <citation type="journal article" date="2019" name="Int. J. Syst. Evol. Microbiol.">
        <title>The Global Catalogue of Microorganisms (GCM) 10K type strain sequencing project: providing services to taxonomists for standard genome sequencing and annotation.</title>
        <authorList>
            <consortium name="The Broad Institute Genomics Platform"/>
            <consortium name="The Broad Institute Genome Sequencing Center for Infectious Disease"/>
            <person name="Wu L."/>
            <person name="Ma J."/>
        </authorList>
    </citation>
    <scope>NUCLEOTIDE SEQUENCE [LARGE SCALE GENOMIC DNA]</scope>
    <source>
        <strain evidence="5 6">JCM 10425</strain>
    </source>
</reference>